<comment type="caution">
    <text evidence="1">The sequence shown here is derived from an EMBL/GenBank/DDBJ whole genome shotgun (WGS) entry which is preliminary data.</text>
</comment>
<dbReference type="EMBL" id="JBJXBP010000007">
    <property type="protein sequence ID" value="KAL3819102.1"/>
    <property type="molecule type" value="Genomic_DNA"/>
</dbReference>
<dbReference type="AlphaFoldDB" id="A0ABD3S3U6"/>
<organism evidence="1 2">
    <name type="scientific">Penstemon smallii</name>
    <dbReference type="NCBI Taxonomy" id="265156"/>
    <lineage>
        <taxon>Eukaryota</taxon>
        <taxon>Viridiplantae</taxon>
        <taxon>Streptophyta</taxon>
        <taxon>Embryophyta</taxon>
        <taxon>Tracheophyta</taxon>
        <taxon>Spermatophyta</taxon>
        <taxon>Magnoliopsida</taxon>
        <taxon>eudicotyledons</taxon>
        <taxon>Gunneridae</taxon>
        <taxon>Pentapetalae</taxon>
        <taxon>asterids</taxon>
        <taxon>lamiids</taxon>
        <taxon>Lamiales</taxon>
        <taxon>Plantaginaceae</taxon>
        <taxon>Cheloneae</taxon>
        <taxon>Penstemon</taxon>
    </lineage>
</organism>
<keyword evidence="2" id="KW-1185">Reference proteome</keyword>
<gene>
    <name evidence="1" type="ORF">ACJIZ3_005007</name>
</gene>
<accession>A0ABD3S3U6</accession>
<reference evidence="1 2" key="1">
    <citation type="submission" date="2024-12" db="EMBL/GenBank/DDBJ databases">
        <title>The unique morphological basis and parallel evolutionary history of personate flowers in Penstemon.</title>
        <authorList>
            <person name="Depatie T.H."/>
            <person name="Wessinger C.A."/>
        </authorList>
    </citation>
    <scope>NUCLEOTIDE SEQUENCE [LARGE SCALE GENOMIC DNA]</scope>
    <source>
        <strain evidence="1">WTNN_2</strain>
        <tissue evidence="1">Leaf</tissue>
    </source>
</reference>
<evidence type="ECO:0000313" key="2">
    <source>
        <dbReference type="Proteomes" id="UP001634393"/>
    </source>
</evidence>
<dbReference type="PANTHER" id="PTHR33181:SF19">
    <property type="entry name" value="OS04G0658200 PROTEIN"/>
    <property type="match status" value="1"/>
</dbReference>
<evidence type="ECO:0000313" key="1">
    <source>
        <dbReference type="EMBL" id="KAL3819102.1"/>
    </source>
</evidence>
<name>A0ABD3S3U6_9LAMI</name>
<dbReference type="Proteomes" id="UP001634393">
    <property type="component" value="Unassembled WGS sequence"/>
</dbReference>
<sequence>MDWWRKVAFPVRRVWCAFSTRVKARKNGGGLLKLHDDIQTCGYEDVRIMWEMLRKSEPEVLSPQAKRKHRWFRKNFSCSNQNAAEAASPFSTNQTQ</sequence>
<protein>
    <submittedName>
        <fullName evidence="1">Uncharacterized protein</fullName>
    </submittedName>
</protein>
<dbReference type="PANTHER" id="PTHR33181">
    <property type="entry name" value="OS01G0778500 PROTEIN"/>
    <property type="match status" value="1"/>
</dbReference>
<proteinExistence type="predicted"/>